<dbReference type="PROSITE" id="PS51125">
    <property type="entry name" value="NHL"/>
    <property type="match status" value="1"/>
</dbReference>
<feature type="repeat" description="NHL" evidence="3">
    <location>
        <begin position="103"/>
        <end position="132"/>
    </location>
</feature>
<dbReference type="NCBIfam" id="TIGR02276">
    <property type="entry name" value="beta_rpt_yvtn"/>
    <property type="match status" value="5"/>
</dbReference>
<feature type="signal peptide" evidence="4">
    <location>
        <begin position="1"/>
        <end position="29"/>
    </location>
</feature>
<dbReference type="InterPro" id="IPR001258">
    <property type="entry name" value="NHL_repeat"/>
</dbReference>
<feature type="domain" description="YNCE-like beta-propeller" evidence="5">
    <location>
        <begin position="234"/>
        <end position="303"/>
    </location>
</feature>
<dbReference type="InterPro" id="IPR011048">
    <property type="entry name" value="Haem_d1_sf"/>
</dbReference>
<evidence type="ECO:0000256" key="1">
    <source>
        <dbReference type="ARBA" id="ARBA00022729"/>
    </source>
</evidence>
<dbReference type="InterPro" id="IPR051200">
    <property type="entry name" value="Host-pathogen_enzymatic-act"/>
</dbReference>
<accession>A0A7Y0FXU3</accession>
<dbReference type="AlphaFoldDB" id="A0A7Y0FXU3"/>
<dbReference type="InterPro" id="IPR048433">
    <property type="entry name" value="YNCE-like_beta-prop"/>
</dbReference>
<dbReference type="SUPFAM" id="SSF51004">
    <property type="entry name" value="C-terminal (heme d1) domain of cytochrome cd1-nitrite reductase"/>
    <property type="match status" value="1"/>
</dbReference>
<organism evidence="6 7">
    <name type="scientific">Rhizobium terricola</name>
    <dbReference type="NCBI Taxonomy" id="2728849"/>
    <lineage>
        <taxon>Bacteria</taxon>
        <taxon>Pseudomonadati</taxon>
        <taxon>Pseudomonadota</taxon>
        <taxon>Alphaproteobacteria</taxon>
        <taxon>Hyphomicrobiales</taxon>
        <taxon>Rhizobiaceae</taxon>
        <taxon>Rhizobium/Agrobacterium group</taxon>
        <taxon>Rhizobium</taxon>
    </lineage>
</organism>
<evidence type="ECO:0000259" key="5">
    <source>
        <dbReference type="Pfam" id="PF21783"/>
    </source>
</evidence>
<evidence type="ECO:0000256" key="2">
    <source>
        <dbReference type="ARBA" id="ARBA00022737"/>
    </source>
</evidence>
<sequence>MPLKQSSANSLVLLLGLVAASVMPRPSLADYAYVTNQSSSDLSVIDLERMEEIRRVPVPGMPAGVAVSDRLHSVFTVSPDSKTLRRFDLNGGAPHAEIRLDGGPIGVAVDDTRNRLFVSDWYNARVWVLGADDLALRQSLTTGSAPAGLALSPDGRFLATADRDSNQVSIFDAETLALRHRVTVGERPFGITFAPDGRLFSADVGSDTVTVINPESGKVLGRVPTKSRPYGIAFAGSHGFVTNQYDDSVSVFDSRTYAPVKIIPVDGYPEGIDTTEDGHHVIVANWDSNTLSVIDADTLEVTGSIPTGDGPRAFGQFISSRRGTIFAGDSAPAKP</sequence>
<gene>
    <name evidence="6" type="ORF">HHL25_18025</name>
</gene>
<evidence type="ECO:0000256" key="3">
    <source>
        <dbReference type="PROSITE-ProRule" id="PRU00504"/>
    </source>
</evidence>
<protein>
    <submittedName>
        <fullName evidence="6">Beta-propeller fold lactonase family protein</fullName>
    </submittedName>
</protein>
<dbReference type="Pfam" id="PF21783">
    <property type="entry name" value="YNCE"/>
    <property type="match status" value="1"/>
</dbReference>
<feature type="chain" id="PRO_5031441180" evidence="4">
    <location>
        <begin position="30"/>
        <end position="335"/>
    </location>
</feature>
<keyword evidence="1 4" id="KW-0732">Signal</keyword>
<proteinExistence type="predicted"/>
<dbReference type="Proteomes" id="UP000541470">
    <property type="component" value="Unassembled WGS sequence"/>
</dbReference>
<dbReference type="EMBL" id="JABBGK010000004">
    <property type="protein sequence ID" value="NML76034.1"/>
    <property type="molecule type" value="Genomic_DNA"/>
</dbReference>
<dbReference type="PANTHER" id="PTHR47197">
    <property type="entry name" value="PROTEIN NIRF"/>
    <property type="match status" value="1"/>
</dbReference>
<comment type="caution">
    <text evidence="6">The sequence shown here is derived from an EMBL/GenBank/DDBJ whole genome shotgun (WGS) entry which is preliminary data.</text>
</comment>
<evidence type="ECO:0000256" key="4">
    <source>
        <dbReference type="SAM" id="SignalP"/>
    </source>
</evidence>
<dbReference type="Pfam" id="PF01436">
    <property type="entry name" value="NHL"/>
    <property type="match status" value="1"/>
</dbReference>
<reference evidence="6 7" key="1">
    <citation type="submission" date="2020-04" db="EMBL/GenBank/DDBJ databases">
        <title>Rhizobium sp. S-51 isolated from soil.</title>
        <authorList>
            <person name="Dahal R.H."/>
        </authorList>
    </citation>
    <scope>NUCLEOTIDE SEQUENCE [LARGE SCALE GENOMIC DNA]</scope>
    <source>
        <strain evidence="6 7">S-51</strain>
    </source>
</reference>
<evidence type="ECO:0000313" key="6">
    <source>
        <dbReference type="EMBL" id="NML76034.1"/>
    </source>
</evidence>
<name>A0A7Y0FXU3_9HYPH</name>
<dbReference type="Pfam" id="PF10282">
    <property type="entry name" value="Lactonase"/>
    <property type="match status" value="1"/>
</dbReference>
<evidence type="ECO:0000313" key="7">
    <source>
        <dbReference type="Proteomes" id="UP000541470"/>
    </source>
</evidence>
<dbReference type="Gene3D" id="2.130.10.10">
    <property type="entry name" value="YVTN repeat-like/Quinoprotein amine dehydrogenase"/>
    <property type="match status" value="2"/>
</dbReference>
<dbReference type="InterPro" id="IPR011964">
    <property type="entry name" value="YVTN_b-propeller_repeat"/>
</dbReference>
<dbReference type="PANTHER" id="PTHR47197:SF3">
    <property type="entry name" value="DIHYDRO-HEME D1 DEHYDROGENASE"/>
    <property type="match status" value="1"/>
</dbReference>
<dbReference type="RefSeq" id="WP_169594233.1">
    <property type="nucleotide sequence ID" value="NZ_JABBGK010000004.1"/>
</dbReference>
<keyword evidence="2" id="KW-0677">Repeat</keyword>
<dbReference type="InterPro" id="IPR015943">
    <property type="entry name" value="WD40/YVTN_repeat-like_dom_sf"/>
</dbReference>
<dbReference type="InterPro" id="IPR019405">
    <property type="entry name" value="Lactonase_7-beta_prop"/>
</dbReference>
<keyword evidence="7" id="KW-1185">Reference proteome</keyword>